<evidence type="ECO:0000313" key="7">
    <source>
        <dbReference type="Proteomes" id="UP000492821"/>
    </source>
</evidence>
<evidence type="ECO:0000256" key="4">
    <source>
        <dbReference type="ARBA" id="ARBA00023136"/>
    </source>
</evidence>
<feature type="transmembrane region" description="Helical" evidence="5">
    <location>
        <begin position="177"/>
        <end position="202"/>
    </location>
</feature>
<dbReference type="InterPro" id="IPR004841">
    <property type="entry name" value="AA-permease/SLC12A_dom"/>
</dbReference>
<protein>
    <submittedName>
        <fullName evidence="8">AA_permease domain-containing protein</fullName>
    </submittedName>
</protein>
<dbReference type="Gene3D" id="1.20.1740.10">
    <property type="entry name" value="Amino acid/polyamine transporter I"/>
    <property type="match status" value="1"/>
</dbReference>
<feature type="transmembrane region" description="Helical" evidence="5">
    <location>
        <begin position="145"/>
        <end position="170"/>
    </location>
</feature>
<dbReference type="PANTHER" id="PTHR43243:SF20">
    <property type="entry name" value="CATIONIC AMINO ACID TRANSPORTER 3"/>
    <property type="match status" value="1"/>
</dbReference>
<feature type="transmembrane region" description="Helical" evidence="5">
    <location>
        <begin position="304"/>
        <end position="326"/>
    </location>
</feature>
<dbReference type="Proteomes" id="UP000492821">
    <property type="component" value="Unassembled WGS sequence"/>
</dbReference>
<feature type="transmembrane region" description="Helical" evidence="5">
    <location>
        <begin position="29"/>
        <end position="51"/>
    </location>
</feature>
<dbReference type="Pfam" id="PF00324">
    <property type="entry name" value="AA_permease"/>
    <property type="match status" value="1"/>
</dbReference>
<dbReference type="PANTHER" id="PTHR43243">
    <property type="entry name" value="INNER MEMBRANE TRANSPORTER YGJI-RELATED"/>
    <property type="match status" value="1"/>
</dbReference>
<keyword evidence="4 5" id="KW-0472">Membrane</keyword>
<feature type="transmembrane region" description="Helical" evidence="5">
    <location>
        <begin position="576"/>
        <end position="598"/>
    </location>
</feature>
<evidence type="ECO:0000256" key="1">
    <source>
        <dbReference type="ARBA" id="ARBA00004141"/>
    </source>
</evidence>
<feature type="transmembrane region" description="Helical" evidence="5">
    <location>
        <begin position="63"/>
        <end position="84"/>
    </location>
</feature>
<feature type="transmembrane region" description="Helical" evidence="5">
    <location>
        <begin position="357"/>
        <end position="377"/>
    </location>
</feature>
<evidence type="ECO:0000259" key="6">
    <source>
        <dbReference type="Pfam" id="PF00324"/>
    </source>
</evidence>
<feature type="transmembrane region" description="Helical" evidence="5">
    <location>
        <begin position="552"/>
        <end position="570"/>
    </location>
</feature>
<reference evidence="8" key="2">
    <citation type="submission" date="2020-10" db="UniProtKB">
        <authorList>
            <consortium name="WormBaseParasite"/>
        </authorList>
    </citation>
    <scope>IDENTIFICATION</scope>
</reference>
<organism evidence="7 8">
    <name type="scientific">Panagrellus redivivus</name>
    <name type="common">Microworm</name>
    <dbReference type="NCBI Taxonomy" id="6233"/>
    <lineage>
        <taxon>Eukaryota</taxon>
        <taxon>Metazoa</taxon>
        <taxon>Ecdysozoa</taxon>
        <taxon>Nematoda</taxon>
        <taxon>Chromadorea</taxon>
        <taxon>Rhabditida</taxon>
        <taxon>Tylenchina</taxon>
        <taxon>Panagrolaimomorpha</taxon>
        <taxon>Panagrolaimoidea</taxon>
        <taxon>Panagrolaimidae</taxon>
        <taxon>Panagrellus</taxon>
    </lineage>
</organism>
<feature type="transmembrane region" description="Helical" evidence="5">
    <location>
        <begin position="252"/>
        <end position="276"/>
    </location>
</feature>
<evidence type="ECO:0000256" key="3">
    <source>
        <dbReference type="ARBA" id="ARBA00022989"/>
    </source>
</evidence>
<dbReference type="AlphaFoldDB" id="A0A7E4VZW0"/>
<feature type="transmembrane region" description="Helical" evidence="5">
    <location>
        <begin position="637"/>
        <end position="656"/>
    </location>
</feature>
<feature type="domain" description="Amino acid permease/ SLC12A" evidence="6">
    <location>
        <begin position="36"/>
        <end position="373"/>
    </location>
</feature>
<keyword evidence="7" id="KW-1185">Reference proteome</keyword>
<comment type="subcellular location">
    <subcellularLocation>
        <location evidence="1">Membrane</location>
        <topology evidence="1">Multi-pass membrane protein</topology>
    </subcellularLocation>
</comment>
<proteinExistence type="predicted"/>
<dbReference type="GO" id="GO:0015171">
    <property type="term" value="F:amino acid transmembrane transporter activity"/>
    <property type="evidence" value="ECO:0007669"/>
    <property type="project" value="TreeGrafter"/>
</dbReference>
<accession>A0A7E4VZW0</accession>
<dbReference type="GO" id="GO:0005886">
    <property type="term" value="C:plasma membrane"/>
    <property type="evidence" value="ECO:0007669"/>
    <property type="project" value="TreeGrafter"/>
</dbReference>
<evidence type="ECO:0000256" key="2">
    <source>
        <dbReference type="ARBA" id="ARBA00022692"/>
    </source>
</evidence>
<name>A0A7E4VZW0_PANRE</name>
<reference evidence="7" key="1">
    <citation type="journal article" date="2013" name="Genetics">
        <title>The draft genome and transcriptome of Panagrellus redivivus are shaped by the harsh demands of a free-living lifestyle.</title>
        <authorList>
            <person name="Srinivasan J."/>
            <person name="Dillman A.R."/>
            <person name="Macchietto M.G."/>
            <person name="Heikkinen L."/>
            <person name="Lakso M."/>
            <person name="Fracchia K.M."/>
            <person name="Antoshechkin I."/>
            <person name="Mortazavi A."/>
            <person name="Wong G."/>
            <person name="Sternberg P.W."/>
        </authorList>
    </citation>
    <scope>NUCLEOTIDE SEQUENCE [LARGE SCALE GENOMIC DNA]</scope>
    <source>
        <strain evidence="7">MT8872</strain>
    </source>
</reference>
<feature type="transmembrane region" description="Helical" evidence="5">
    <location>
        <begin position="610"/>
        <end position="631"/>
    </location>
</feature>
<evidence type="ECO:0000256" key="5">
    <source>
        <dbReference type="SAM" id="Phobius"/>
    </source>
</evidence>
<sequence length="662" mass="73719">MLDSVFERFSYRKILNGEQLLHSEWNRRLGVFSLAGIGGITALCTLLFIILPHVLATGSEAPPIPPVCLAMFMHFLIAKQLSAIARILPRNCLLYELAYASHSEFLAFILGWSQLVDGIAFMALTGHALSDHLRLLFDSVYKEHVWSITTISTMEVDPITIGALVFAGILMCCSLRVLATVVVVFLISSLFTVTSTTVVAVLHNLNALRINPTSNPYKFLEMAHEMHWLILSVLSIEVYSHVSEETEQPRKTLPLTFTTLSKVSTVLILIAAMAYFPFTQRVKFHEGLLLPSVFSSIGVYSARYLLSVGATCALAGGVLVTVLPVSRIMCAMSRDRLLPFATVNVSKLQGKGGSPRCAVIISSLLGAAATLLPRVWIYWLLPISICTRILGQSLLVFQFCFSPDAVGLTKTATKYNRLRASRSPTTHDNHLSVADDGYSAITSDEEDEDEVDNEIITHLCEVTTRQNNDWSSVLDAAAETGYQNYQTEAHNCFQSSCGDQQLNRVDIEESRPNCHIYETEFQNSPFHCHSYDGQAPEPFACPEKGQRKAIRYLTYYICGCMLIAVAYKTLRESTHFIPIMAVIVIIGSAIALFILLILTHRLRSFGEEHLIHMPTNLPIISMLLIFFSTQLLFTFNLIQFAFLVIMILVGTFMYLISVCQKV</sequence>
<keyword evidence="2 5" id="KW-0812">Transmembrane</keyword>
<feature type="transmembrane region" description="Helical" evidence="5">
    <location>
        <begin position="105"/>
        <end position="125"/>
    </location>
</feature>
<keyword evidence="3 5" id="KW-1133">Transmembrane helix</keyword>
<evidence type="ECO:0000313" key="8">
    <source>
        <dbReference type="WBParaSite" id="Pan_g5297.t1"/>
    </source>
</evidence>
<dbReference type="WBParaSite" id="Pan_g5297.t1">
    <property type="protein sequence ID" value="Pan_g5297.t1"/>
    <property type="gene ID" value="Pan_g5297"/>
</dbReference>